<organism evidence="7 8">
    <name type="scientific">Pseudomonas azotoformans</name>
    <dbReference type="NCBI Taxonomy" id="47878"/>
    <lineage>
        <taxon>Bacteria</taxon>
        <taxon>Pseudomonadati</taxon>
        <taxon>Pseudomonadota</taxon>
        <taxon>Gammaproteobacteria</taxon>
        <taxon>Pseudomonadales</taxon>
        <taxon>Pseudomonadaceae</taxon>
        <taxon>Pseudomonas</taxon>
    </lineage>
</organism>
<accession>A0A127HYR0</accession>
<feature type="transmembrane region" description="Helical" evidence="5">
    <location>
        <begin position="127"/>
        <end position="144"/>
    </location>
</feature>
<feature type="transmembrane region" description="Helical" evidence="5">
    <location>
        <begin position="229"/>
        <end position="248"/>
    </location>
</feature>
<feature type="transmembrane region" description="Helical" evidence="5">
    <location>
        <begin position="42"/>
        <end position="60"/>
    </location>
</feature>
<proteinExistence type="predicted"/>
<dbReference type="Proteomes" id="UP000070516">
    <property type="component" value="Chromosome"/>
</dbReference>
<evidence type="ECO:0000256" key="1">
    <source>
        <dbReference type="ARBA" id="ARBA00004141"/>
    </source>
</evidence>
<evidence type="ECO:0000313" key="7">
    <source>
        <dbReference type="EMBL" id="AMN79629.1"/>
    </source>
</evidence>
<feature type="transmembrane region" description="Helical" evidence="5">
    <location>
        <begin position="164"/>
        <end position="182"/>
    </location>
</feature>
<dbReference type="PANTHER" id="PTHR37422:SF13">
    <property type="entry name" value="LIPOPOLYSACCHARIDE BIOSYNTHESIS PROTEIN PA4999-RELATED"/>
    <property type="match status" value="1"/>
</dbReference>
<feature type="transmembrane region" description="Helical" evidence="5">
    <location>
        <begin position="97"/>
        <end position="115"/>
    </location>
</feature>
<dbReference type="AlphaFoldDB" id="A0A127HYR0"/>
<reference evidence="7 8" key="1">
    <citation type="submission" date="2016-02" db="EMBL/GenBank/DDBJ databases">
        <title>Complete genome sequence of Pseudomonas azotoformans S4.</title>
        <authorList>
            <person name="Fang Y."/>
            <person name="Wu L."/>
            <person name="Feng G."/>
        </authorList>
    </citation>
    <scope>NUCLEOTIDE SEQUENCE [LARGE SCALE GENOMIC DNA]</scope>
    <source>
        <strain evidence="7 8">S4</strain>
    </source>
</reference>
<gene>
    <name evidence="7" type="ORF">AYR47_15410</name>
</gene>
<feature type="transmembrane region" description="Helical" evidence="5">
    <location>
        <begin position="72"/>
        <end position="91"/>
    </location>
</feature>
<dbReference type="RefSeq" id="WP_061435771.1">
    <property type="nucleotide sequence ID" value="NZ_CP014546.1"/>
</dbReference>
<dbReference type="InterPro" id="IPR051533">
    <property type="entry name" value="WaaL-like"/>
</dbReference>
<evidence type="ECO:0000256" key="3">
    <source>
        <dbReference type="ARBA" id="ARBA00022989"/>
    </source>
</evidence>
<sequence length="387" mass="43664">MRATIPSFSLFGTVGFFLLYPFFFFYQVSIAKGYIPPVLGGYFRYAVAAVFIASLFFIASNAKKNRIVWADLNFILFVGYFFSVVCINELLESESQYFTWHLGQVLQLLTVFMVFRSLDVDSLMLKRALFVAVILMSSSVFYFSENGFFYLKGHSLNSSYVSTYQEFANAYMLSVMLLVACLRRGWTRLAIYIIAVPSLYLNGSRSELIALILFVMLYEIVLAKHKWRVLFWVGLACAAVVIGIYFFGDYMPKNRVLYLAAPASDGSIRMRTDMAVNALDIVADSPLFGNYGDYKVGEYAHNIISVWVDLGLIGLVIYLGMIISAFYKSACAALFYWGGERRVALILSMLAVAILLVLTSKYFSYNMIAAALGLFSGYKVLQSRRSI</sequence>
<feature type="domain" description="O-antigen ligase-related" evidence="6">
    <location>
        <begin position="193"/>
        <end position="319"/>
    </location>
</feature>
<evidence type="ECO:0000256" key="5">
    <source>
        <dbReference type="SAM" id="Phobius"/>
    </source>
</evidence>
<evidence type="ECO:0000256" key="4">
    <source>
        <dbReference type="ARBA" id="ARBA00023136"/>
    </source>
</evidence>
<dbReference type="InterPro" id="IPR007016">
    <property type="entry name" value="O-antigen_ligase-rel_domated"/>
</dbReference>
<keyword evidence="2 5" id="KW-0812">Transmembrane</keyword>
<dbReference type="KEGG" id="pazo:AYR47_15410"/>
<comment type="subcellular location">
    <subcellularLocation>
        <location evidence="1">Membrane</location>
        <topology evidence="1">Multi-pass membrane protein</topology>
    </subcellularLocation>
</comment>
<evidence type="ECO:0000313" key="8">
    <source>
        <dbReference type="Proteomes" id="UP000070516"/>
    </source>
</evidence>
<dbReference type="GO" id="GO:0016020">
    <property type="term" value="C:membrane"/>
    <property type="evidence" value="ECO:0007669"/>
    <property type="project" value="UniProtKB-SubCell"/>
</dbReference>
<protein>
    <recommendedName>
        <fullName evidence="6">O-antigen ligase-related domain-containing protein</fullName>
    </recommendedName>
</protein>
<feature type="transmembrane region" description="Helical" evidence="5">
    <location>
        <begin position="7"/>
        <end position="30"/>
    </location>
</feature>
<keyword evidence="3 5" id="KW-1133">Transmembrane helix</keyword>
<feature type="transmembrane region" description="Helical" evidence="5">
    <location>
        <begin position="189"/>
        <end position="217"/>
    </location>
</feature>
<feature type="transmembrane region" description="Helical" evidence="5">
    <location>
        <begin position="339"/>
        <end position="357"/>
    </location>
</feature>
<keyword evidence="4 5" id="KW-0472">Membrane</keyword>
<name>A0A127HYR0_PSEAZ</name>
<dbReference type="Pfam" id="PF04932">
    <property type="entry name" value="Wzy_C"/>
    <property type="match status" value="1"/>
</dbReference>
<dbReference type="PANTHER" id="PTHR37422">
    <property type="entry name" value="TEICHURONIC ACID BIOSYNTHESIS PROTEIN TUAE"/>
    <property type="match status" value="1"/>
</dbReference>
<feature type="transmembrane region" description="Helical" evidence="5">
    <location>
        <begin position="304"/>
        <end position="327"/>
    </location>
</feature>
<evidence type="ECO:0000259" key="6">
    <source>
        <dbReference type="Pfam" id="PF04932"/>
    </source>
</evidence>
<evidence type="ECO:0000256" key="2">
    <source>
        <dbReference type="ARBA" id="ARBA00022692"/>
    </source>
</evidence>
<dbReference type="EMBL" id="CP014546">
    <property type="protein sequence ID" value="AMN79629.1"/>
    <property type="molecule type" value="Genomic_DNA"/>
</dbReference>